<dbReference type="OrthoDB" id="240216at2759"/>
<evidence type="ECO:0000256" key="3">
    <source>
        <dbReference type="ARBA" id="ARBA00023315"/>
    </source>
</evidence>
<evidence type="ECO:0000313" key="8">
    <source>
        <dbReference type="Proteomes" id="UP000494206"/>
    </source>
</evidence>
<dbReference type="Proteomes" id="UP000494206">
    <property type="component" value="Unassembled WGS sequence"/>
</dbReference>
<organism evidence="7 8">
    <name type="scientific">Caenorhabditis bovis</name>
    <dbReference type="NCBI Taxonomy" id="2654633"/>
    <lineage>
        <taxon>Eukaryota</taxon>
        <taxon>Metazoa</taxon>
        <taxon>Ecdysozoa</taxon>
        <taxon>Nematoda</taxon>
        <taxon>Chromadorea</taxon>
        <taxon>Rhabditida</taxon>
        <taxon>Rhabditina</taxon>
        <taxon>Rhabditomorpha</taxon>
        <taxon>Rhabditoidea</taxon>
        <taxon>Rhabditidae</taxon>
        <taxon>Peloderinae</taxon>
        <taxon>Caenorhabditis</taxon>
    </lineage>
</organism>
<dbReference type="PANTHER" id="PTHR22589">
    <property type="entry name" value="CARNITINE O-ACYLTRANSFERASE"/>
    <property type="match status" value="1"/>
</dbReference>
<dbReference type="PROSITE" id="PS00439">
    <property type="entry name" value="ACYLTRANSF_C_1"/>
    <property type="match status" value="1"/>
</dbReference>
<dbReference type="Gene3D" id="3.30.559.70">
    <property type="entry name" value="Choline/Carnitine o-acyltransferase, domain 2"/>
    <property type="match status" value="1"/>
</dbReference>
<evidence type="ECO:0000256" key="4">
    <source>
        <dbReference type="PIRSR" id="PIRSR600542-1"/>
    </source>
</evidence>
<comment type="caution">
    <text evidence="7">The sequence shown here is derived from an EMBL/GenBank/DDBJ whole genome shotgun (WGS) entry which is preliminary data.</text>
</comment>
<dbReference type="InterPro" id="IPR042231">
    <property type="entry name" value="Cho/carn_acyl_trans_2"/>
</dbReference>
<feature type="active site" description="Proton acceptor" evidence="4">
    <location>
        <position position="309"/>
    </location>
</feature>
<feature type="coiled-coil region" evidence="5">
    <location>
        <begin position="31"/>
        <end position="58"/>
    </location>
</feature>
<dbReference type="Pfam" id="PF00755">
    <property type="entry name" value="Carn_acyltransf"/>
    <property type="match status" value="1"/>
</dbReference>
<keyword evidence="3" id="KW-0012">Acyltransferase</keyword>
<gene>
    <name evidence="7" type="ORF">CBOVIS_LOCUS2050</name>
</gene>
<evidence type="ECO:0000256" key="1">
    <source>
        <dbReference type="ARBA" id="ARBA00005232"/>
    </source>
</evidence>
<keyword evidence="8" id="KW-1185">Reference proteome</keyword>
<dbReference type="EMBL" id="CADEPM010000001">
    <property type="protein sequence ID" value="CAB3398814.1"/>
    <property type="molecule type" value="Genomic_DNA"/>
</dbReference>
<dbReference type="InterPro" id="IPR039551">
    <property type="entry name" value="Cho/carn_acyl_trans"/>
</dbReference>
<reference evidence="7 8" key="1">
    <citation type="submission" date="2020-04" db="EMBL/GenBank/DDBJ databases">
        <authorList>
            <person name="Laetsch R D."/>
            <person name="Stevens L."/>
            <person name="Kumar S."/>
            <person name="Blaxter L. M."/>
        </authorList>
    </citation>
    <scope>NUCLEOTIDE SEQUENCE [LARGE SCALE GENOMIC DNA]</scope>
</reference>
<dbReference type="PANTHER" id="PTHR22589:SF67">
    <property type="entry name" value="PEROXISOMAL CARNITINE O-OCTANOYLTRANSFERASE"/>
    <property type="match status" value="1"/>
</dbReference>
<protein>
    <recommendedName>
        <fullName evidence="6">Choline/carnitine acyltransferase domain-containing protein</fullName>
    </recommendedName>
</protein>
<dbReference type="SUPFAM" id="SSF52777">
    <property type="entry name" value="CoA-dependent acyltransferases"/>
    <property type="match status" value="2"/>
</dbReference>
<proteinExistence type="inferred from homology"/>
<dbReference type="GO" id="GO:0005777">
    <property type="term" value="C:peroxisome"/>
    <property type="evidence" value="ECO:0007669"/>
    <property type="project" value="TreeGrafter"/>
</dbReference>
<dbReference type="Gene3D" id="3.30.559.10">
    <property type="entry name" value="Chloramphenicol acetyltransferase-like domain"/>
    <property type="match status" value="1"/>
</dbReference>
<comment type="similarity">
    <text evidence="1">Belongs to the carnitine/choline acetyltransferase family.</text>
</comment>
<dbReference type="AlphaFoldDB" id="A0A8S1EDF9"/>
<evidence type="ECO:0000256" key="2">
    <source>
        <dbReference type="ARBA" id="ARBA00022679"/>
    </source>
</evidence>
<evidence type="ECO:0000259" key="6">
    <source>
        <dbReference type="Pfam" id="PF00755"/>
    </source>
</evidence>
<evidence type="ECO:0000313" key="7">
    <source>
        <dbReference type="EMBL" id="CAB3398814.1"/>
    </source>
</evidence>
<keyword evidence="2" id="KW-0808">Transferase</keyword>
<dbReference type="InterPro" id="IPR000542">
    <property type="entry name" value="Carn_acyl_trans"/>
</dbReference>
<dbReference type="InterPro" id="IPR023213">
    <property type="entry name" value="CAT-like_dom_sf"/>
</dbReference>
<name>A0A8S1EDF9_9PELO</name>
<accession>A0A8S1EDF9</accession>
<dbReference type="GO" id="GO:0008458">
    <property type="term" value="F:carnitine O-octanoyltransferase activity"/>
    <property type="evidence" value="ECO:0007669"/>
    <property type="project" value="TreeGrafter"/>
</dbReference>
<feature type="domain" description="Choline/carnitine acyltransferase" evidence="6">
    <location>
        <begin position="13"/>
        <end position="587"/>
    </location>
</feature>
<evidence type="ECO:0000256" key="5">
    <source>
        <dbReference type="SAM" id="Coils"/>
    </source>
</evidence>
<sequence>MSTFSRQDQLPSLPVPPLHETLQKYLKSASAILSDSELAKLERDIEQFENSDLAAQLQTALESRAKLYKNWLDNWWYDAYVEVRQPLLPYLSLGAINDVLMPIEGGQICRAADILHHWVGVWDKLRNEQWPITVSRGVTWDMAQFHHMFNSNRTPKTPSDVLERFFRTKSEGDCPSHVIVCCRGTLWKLDVLNRDGSVKSADQLYSILNFIEVNSTDNIANCVVKLTTTDRDTWAKNRDDLLRVSNKNLEHLHDIETSILFLTLATSREDPLNDLMKKCLVDESWFTWQDKSISLTVYENGHCVMTGDHSNLDGIVLLQVNEYVAAKVRQALWHPARLDDVDATTTPTRLDFELSEPVRVAIAHADVEFFKTKAKYRARAVHFHGFGNDLCREAKIYADTVVQIALQLAFAKTHGSLAPIYETASTRKFYHGRTETLRGLTPEFVKFADAFFAGGDVAALRRRFVDAVDAHNRLMADCMDGRGFDRHLFGLKKTLESMNKGCGPSRALPAFMCDETWRRAGGDGNFLLSTSFIGYMPPGSVGTLGYVTAMRPDGYGCFYRIGKNRISVAVSDWIGTRSNIDAFCANVDDSLTRLATLIAPPNGANSKI</sequence>
<keyword evidence="5" id="KW-0175">Coiled coil</keyword>